<dbReference type="RefSeq" id="WP_109762985.1">
    <property type="nucleotide sequence ID" value="NZ_QGGU01000004.1"/>
</dbReference>
<dbReference type="EMBL" id="QGGU01000004">
    <property type="protein sequence ID" value="PWK53015.1"/>
    <property type="molecule type" value="Genomic_DNA"/>
</dbReference>
<feature type="domain" description="PPM-type phosphatase" evidence="2">
    <location>
        <begin position="7"/>
        <end position="252"/>
    </location>
</feature>
<evidence type="ECO:0000313" key="4">
    <source>
        <dbReference type="Proteomes" id="UP000245790"/>
    </source>
</evidence>
<proteinExistence type="predicted"/>
<dbReference type="SMART" id="SM00332">
    <property type="entry name" value="PP2Cc"/>
    <property type="match status" value="1"/>
</dbReference>
<sequence>MKPFTWKVTGVSDQGKKRPKNEDAIGWHIDAERGWLCAVIADGMGGHAAGEVASNLARTQFLDLVENLFTHPNDSAPGEHTMRRALSDYVVRVDQQIKAHAREHPEDEGLGTTMVAVIIYDNQCWIVNIGDSRCYRLREQEFKQLTRDDTLVQSWLDNGQITYDKVEQSPYKNVLTQALGSKETLNPQILAIEVSEGDKFLLCSDGLSNCMSDAFISDTLQQNKIEESTRQLLDEALTAGAPDNVSIIVVAEH</sequence>
<name>A0A316FY39_9GAMM</name>
<dbReference type="AlphaFoldDB" id="A0A316FY39"/>
<dbReference type="OrthoDB" id="9801841at2"/>
<dbReference type="PROSITE" id="PS51746">
    <property type="entry name" value="PPM_2"/>
    <property type="match status" value="1"/>
</dbReference>
<dbReference type="SUPFAM" id="SSF81606">
    <property type="entry name" value="PP2C-like"/>
    <property type="match status" value="1"/>
</dbReference>
<evidence type="ECO:0000259" key="2">
    <source>
        <dbReference type="PROSITE" id="PS51746"/>
    </source>
</evidence>
<dbReference type="GO" id="GO:0004722">
    <property type="term" value="F:protein serine/threonine phosphatase activity"/>
    <property type="evidence" value="ECO:0007669"/>
    <property type="project" value="InterPro"/>
</dbReference>
<dbReference type="Pfam" id="PF13672">
    <property type="entry name" value="PP2C_2"/>
    <property type="match status" value="1"/>
</dbReference>
<protein>
    <submittedName>
        <fullName evidence="3">Protein phosphatase</fullName>
    </submittedName>
</protein>
<reference evidence="3 4" key="1">
    <citation type="submission" date="2018-05" db="EMBL/GenBank/DDBJ databases">
        <title>Genomic Encyclopedia of Type Strains, Phase IV (KMG-IV): sequencing the most valuable type-strain genomes for metagenomic binning, comparative biology and taxonomic classification.</title>
        <authorList>
            <person name="Goeker M."/>
        </authorList>
    </citation>
    <scope>NUCLEOTIDE SEQUENCE [LARGE SCALE GENOMIC DNA]</scope>
    <source>
        <strain evidence="3 4">DSM 25350</strain>
    </source>
</reference>
<dbReference type="PANTHER" id="PTHR47992">
    <property type="entry name" value="PROTEIN PHOSPHATASE"/>
    <property type="match status" value="1"/>
</dbReference>
<dbReference type="InterPro" id="IPR036457">
    <property type="entry name" value="PPM-type-like_dom_sf"/>
</dbReference>
<dbReference type="InterPro" id="IPR001932">
    <property type="entry name" value="PPM-type_phosphatase-like_dom"/>
</dbReference>
<dbReference type="InterPro" id="IPR015655">
    <property type="entry name" value="PP2C"/>
</dbReference>
<comment type="caution">
    <text evidence="3">The sequence shown here is derived from an EMBL/GenBank/DDBJ whole genome shotgun (WGS) entry which is preliminary data.</text>
</comment>
<keyword evidence="4" id="KW-1185">Reference proteome</keyword>
<dbReference type="NCBIfam" id="NF033484">
    <property type="entry name" value="Stp1_PP2C_phos"/>
    <property type="match status" value="1"/>
</dbReference>
<dbReference type="CDD" id="cd00143">
    <property type="entry name" value="PP2Cc"/>
    <property type="match status" value="1"/>
</dbReference>
<dbReference type="SMART" id="SM00331">
    <property type="entry name" value="PP2C_SIG"/>
    <property type="match status" value="1"/>
</dbReference>
<evidence type="ECO:0000313" key="3">
    <source>
        <dbReference type="EMBL" id="PWK53015.1"/>
    </source>
</evidence>
<feature type="region of interest" description="Disordered" evidence="1">
    <location>
        <begin position="1"/>
        <end position="21"/>
    </location>
</feature>
<dbReference type="Proteomes" id="UP000245790">
    <property type="component" value="Unassembled WGS sequence"/>
</dbReference>
<dbReference type="Gene3D" id="3.60.40.10">
    <property type="entry name" value="PPM-type phosphatase domain"/>
    <property type="match status" value="1"/>
</dbReference>
<evidence type="ECO:0000256" key="1">
    <source>
        <dbReference type="SAM" id="MobiDB-lite"/>
    </source>
</evidence>
<gene>
    <name evidence="3" type="ORF">C8D97_104233</name>
</gene>
<accession>A0A316FY39</accession>
<organism evidence="3 4">
    <name type="scientific">Pleionea mediterranea</name>
    <dbReference type="NCBI Taxonomy" id="523701"/>
    <lineage>
        <taxon>Bacteria</taxon>
        <taxon>Pseudomonadati</taxon>
        <taxon>Pseudomonadota</taxon>
        <taxon>Gammaproteobacteria</taxon>
        <taxon>Oceanospirillales</taxon>
        <taxon>Pleioneaceae</taxon>
        <taxon>Pleionea</taxon>
    </lineage>
</organism>